<accession>A0A2N7XA37</accession>
<sequence length="126" mass="12892">MLEKIKTAVEHLRANLEHRGPLAEALEALGREVADIKAHVEGLGHEATGETGAAVKELSARLDSLTSAVSSIGSTLSSFSSATASSLSALGDRVAALEQKPAPAAPTLTPPYAPADAQQTNEAPRA</sequence>
<dbReference type="EMBL" id="PNYC01000001">
    <property type="protein sequence ID" value="PMS38450.1"/>
    <property type="molecule type" value="Genomic_DNA"/>
</dbReference>
<dbReference type="AlphaFoldDB" id="A0A2N7XA37"/>
<dbReference type="Proteomes" id="UP000235777">
    <property type="component" value="Unassembled WGS sequence"/>
</dbReference>
<name>A0A2N7XA37_9BURK</name>
<gene>
    <name evidence="2" type="ORF">C0Z20_00765</name>
</gene>
<dbReference type="RefSeq" id="WP_102606698.1">
    <property type="nucleotide sequence ID" value="NZ_PNYC01000001.1"/>
</dbReference>
<evidence type="ECO:0000313" key="3">
    <source>
        <dbReference type="Proteomes" id="UP000235777"/>
    </source>
</evidence>
<keyword evidence="3" id="KW-1185">Reference proteome</keyword>
<feature type="region of interest" description="Disordered" evidence="1">
    <location>
        <begin position="100"/>
        <end position="126"/>
    </location>
</feature>
<comment type="caution">
    <text evidence="2">The sequence shown here is derived from an EMBL/GenBank/DDBJ whole genome shotgun (WGS) entry which is preliminary data.</text>
</comment>
<proteinExistence type="predicted"/>
<reference evidence="2 3" key="1">
    <citation type="submission" date="2018-01" db="EMBL/GenBank/DDBJ databases">
        <title>Whole genome analyses suggest that Burkholderia sensu lato contains two further novel genera in the rhizoxinica-symbiotica group Mycetohabitans gen. nov., and Trinickia gen. nov.: implications for the evolution of diazotrophy and nodulation in the Burkholderiaceae.</title>
        <authorList>
            <person name="Estrada-de los Santos P."/>
            <person name="Palmer M."/>
            <person name="Chavez-Ramirez B."/>
            <person name="Beukes C."/>
            <person name="Steenkamp E.T."/>
            <person name="Hirsch A.M."/>
            <person name="Manyaka P."/>
            <person name="Maluk M."/>
            <person name="Lafos M."/>
            <person name="Crook M."/>
            <person name="Gross E."/>
            <person name="Simon M.F."/>
            <person name="Bueno dos Reis Junior F."/>
            <person name="Poole P.S."/>
            <person name="Venter S.N."/>
            <person name="James E.K."/>
        </authorList>
    </citation>
    <scope>NUCLEOTIDE SEQUENCE [LARGE SCALE GENOMIC DNA]</scope>
    <source>
        <strain evidence="2 3">JPY 581</strain>
    </source>
</reference>
<evidence type="ECO:0000256" key="1">
    <source>
        <dbReference type="SAM" id="MobiDB-lite"/>
    </source>
</evidence>
<protein>
    <submittedName>
        <fullName evidence="2">Uncharacterized protein</fullName>
    </submittedName>
</protein>
<evidence type="ECO:0000313" key="2">
    <source>
        <dbReference type="EMBL" id="PMS38450.1"/>
    </source>
</evidence>
<organism evidence="2 3">
    <name type="scientific">Trinickia symbiotica</name>
    <dbReference type="NCBI Taxonomy" id="863227"/>
    <lineage>
        <taxon>Bacteria</taxon>
        <taxon>Pseudomonadati</taxon>
        <taxon>Pseudomonadota</taxon>
        <taxon>Betaproteobacteria</taxon>
        <taxon>Burkholderiales</taxon>
        <taxon>Burkholderiaceae</taxon>
        <taxon>Trinickia</taxon>
    </lineage>
</organism>